<comment type="cofactor">
    <cofactor evidence="1 13">
        <name>adenosylcob(III)alamin</name>
        <dbReference type="ChEBI" id="CHEBI:18408"/>
    </cofactor>
</comment>
<dbReference type="PANTHER" id="PTHR43371">
    <property type="entry name" value="VITAMIN B12-DEPENDENT RIBONUCLEOTIDE REDUCTASE"/>
    <property type="match status" value="1"/>
</dbReference>
<evidence type="ECO:0000256" key="10">
    <source>
        <dbReference type="ARBA" id="ARBA00023285"/>
    </source>
</evidence>
<evidence type="ECO:0000256" key="13">
    <source>
        <dbReference type="RuleBase" id="RU364064"/>
    </source>
</evidence>
<dbReference type="STRING" id="1387353.BSF38_03808"/>
<keyword evidence="8 13" id="KW-0560">Oxidoreductase</keyword>
<dbReference type="CDD" id="cd02888">
    <property type="entry name" value="RNR_II_dimer"/>
    <property type="match status" value="1"/>
</dbReference>
<feature type="region of interest" description="Disordered" evidence="14">
    <location>
        <begin position="742"/>
        <end position="768"/>
    </location>
</feature>
<dbReference type="GO" id="GO:0004748">
    <property type="term" value="F:ribonucleoside-diphosphate reductase activity, thioredoxin disulfide as acceptor"/>
    <property type="evidence" value="ECO:0007669"/>
    <property type="project" value="UniProtKB-EC"/>
</dbReference>
<evidence type="ECO:0000256" key="14">
    <source>
        <dbReference type="SAM" id="MobiDB-lite"/>
    </source>
</evidence>
<evidence type="ECO:0000256" key="8">
    <source>
        <dbReference type="ARBA" id="ARBA00023002"/>
    </source>
</evidence>
<comment type="function">
    <text evidence="11 13">Catalyzes the reduction of ribonucleotides to deoxyribonucleotides. May function to provide a pool of deoxyribonucleotide precursors for DNA repair during oxygen limitation and/or for immediate growth after restoration of oxygen.</text>
</comment>
<feature type="region of interest" description="Disordered" evidence="14">
    <location>
        <begin position="1"/>
        <end position="33"/>
    </location>
</feature>
<dbReference type="GO" id="GO:0050897">
    <property type="term" value="F:cobalt ion binding"/>
    <property type="evidence" value="ECO:0007669"/>
    <property type="project" value="InterPro"/>
</dbReference>
<evidence type="ECO:0000256" key="1">
    <source>
        <dbReference type="ARBA" id="ARBA00001922"/>
    </source>
</evidence>
<protein>
    <recommendedName>
        <fullName evidence="4 13">Vitamin B12-dependent ribonucleotide reductase</fullName>
        <ecNumber evidence="3 13">1.17.4.1</ecNumber>
    </recommendedName>
</protein>
<dbReference type="EMBL" id="CP019082">
    <property type="protein sequence ID" value="APW62270.1"/>
    <property type="molecule type" value="Genomic_DNA"/>
</dbReference>
<dbReference type="GO" id="GO:0071897">
    <property type="term" value="P:DNA biosynthetic process"/>
    <property type="evidence" value="ECO:0007669"/>
    <property type="project" value="UniProtKB-KW"/>
</dbReference>
<dbReference type="OrthoDB" id="9762933at2"/>
<dbReference type="Pfam" id="PF12637">
    <property type="entry name" value="TSCPD"/>
    <property type="match status" value="1"/>
</dbReference>
<feature type="compositionally biased region" description="Basic and acidic residues" evidence="14">
    <location>
        <begin position="16"/>
        <end position="28"/>
    </location>
</feature>
<dbReference type="EC" id="1.17.4.1" evidence="3 13"/>
<gene>
    <name evidence="18" type="primary">nrdJ</name>
    <name evidence="18" type="ORF">BSF38_03808</name>
</gene>
<dbReference type="NCBIfam" id="NF005122">
    <property type="entry name" value="PRK06556.1"/>
    <property type="match status" value="1"/>
</dbReference>
<evidence type="ECO:0000259" key="16">
    <source>
        <dbReference type="Pfam" id="PF08471"/>
    </source>
</evidence>
<dbReference type="SUPFAM" id="SSF51998">
    <property type="entry name" value="PFL-like glycyl radical enzymes"/>
    <property type="match status" value="1"/>
</dbReference>
<keyword evidence="10 13" id="KW-0170">Cobalt</keyword>
<dbReference type="InterPro" id="IPR000788">
    <property type="entry name" value="RNR_lg_C"/>
</dbReference>
<dbReference type="GO" id="GO:0000166">
    <property type="term" value="F:nucleotide binding"/>
    <property type="evidence" value="ECO:0007669"/>
    <property type="project" value="UniProtKB-KW"/>
</dbReference>
<feature type="domain" description="Ribonucleotide reductase large subunit C-terminal" evidence="15">
    <location>
        <begin position="202"/>
        <end position="739"/>
    </location>
</feature>
<feature type="domain" description="Ribonucleotide reductase class II vitamin B12-dependent N-terminal" evidence="16">
    <location>
        <begin position="55"/>
        <end position="153"/>
    </location>
</feature>
<keyword evidence="6 13" id="KW-0237">DNA synthesis</keyword>
<dbReference type="Pfam" id="PF08471">
    <property type="entry name" value="Ribonuc_red_2_N"/>
    <property type="match status" value="1"/>
</dbReference>
<reference evidence="19" key="1">
    <citation type="submission" date="2016-12" db="EMBL/GenBank/DDBJ databases">
        <title>Comparative genomics of four Isosphaeraceae planctomycetes: a common pool of plasmids and glycoside hydrolase genes.</title>
        <authorList>
            <person name="Ivanova A."/>
        </authorList>
    </citation>
    <scope>NUCLEOTIDE SEQUENCE [LARGE SCALE GENOMIC DNA]</scope>
    <source>
        <strain evidence="19">PX4</strain>
    </source>
</reference>
<organism evidence="18 19">
    <name type="scientific">Paludisphaera borealis</name>
    <dbReference type="NCBI Taxonomy" id="1387353"/>
    <lineage>
        <taxon>Bacteria</taxon>
        <taxon>Pseudomonadati</taxon>
        <taxon>Planctomycetota</taxon>
        <taxon>Planctomycetia</taxon>
        <taxon>Isosphaerales</taxon>
        <taxon>Isosphaeraceae</taxon>
        <taxon>Paludisphaera</taxon>
    </lineage>
</organism>
<evidence type="ECO:0000256" key="7">
    <source>
        <dbReference type="ARBA" id="ARBA00022741"/>
    </source>
</evidence>
<comment type="similarity">
    <text evidence="2 13">Belongs to the ribonucleoside diphosphate reductase class-2 family.</text>
</comment>
<keyword evidence="5 13" id="KW-0846">Cobalamin</keyword>
<evidence type="ECO:0000256" key="11">
    <source>
        <dbReference type="ARBA" id="ARBA00025437"/>
    </source>
</evidence>
<dbReference type="InterPro" id="IPR050862">
    <property type="entry name" value="RdRp_reductase_class-2"/>
</dbReference>
<name>A0A1U7CTJ3_9BACT</name>
<dbReference type="NCBIfam" id="TIGR02504">
    <property type="entry name" value="NrdJ_Z"/>
    <property type="match status" value="1"/>
</dbReference>
<dbReference type="Proteomes" id="UP000186309">
    <property type="component" value="Chromosome"/>
</dbReference>
<dbReference type="InterPro" id="IPR024434">
    <property type="entry name" value="TSCPD_dom"/>
</dbReference>
<dbReference type="InterPro" id="IPR013678">
    <property type="entry name" value="RNR_2_N"/>
</dbReference>
<evidence type="ECO:0000256" key="4">
    <source>
        <dbReference type="ARBA" id="ARBA00014409"/>
    </source>
</evidence>
<evidence type="ECO:0000313" key="18">
    <source>
        <dbReference type="EMBL" id="APW62270.1"/>
    </source>
</evidence>
<comment type="catalytic activity">
    <reaction evidence="12 13">
        <text>a 2'-deoxyribonucleoside 5'-diphosphate + [thioredoxin]-disulfide + H2O = a ribonucleoside 5'-diphosphate + [thioredoxin]-dithiol</text>
        <dbReference type="Rhea" id="RHEA:23252"/>
        <dbReference type="Rhea" id="RHEA-COMP:10698"/>
        <dbReference type="Rhea" id="RHEA-COMP:10700"/>
        <dbReference type="ChEBI" id="CHEBI:15377"/>
        <dbReference type="ChEBI" id="CHEBI:29950"/>
        <dbReference type="ChEBI" id="CHEBI:50058"/>
        <dbReference type="ChEBI" id="CHEBI:57930"/>
        <dbReference type="ChEBI" id="CHEBI:73316"/>
        <dbReference type="EC" id="1.17.4.1"/>
    </reaction>
</comment>
<evidence type="ECO:0000259" key="15">
    <source>
        <dbReference type="Pfam" id="PF02867"/>
    </source>
</evidence>
<proteinExistence type="inferred from homology"/>
<evidence type="ECO:0000313" key="19">
    <source>
        <dbReference type="Proteomes" id="UP000186309"/>
    </source>
</evidence>
<dbReference type="Pfam" id="PF02867">
    <property type="entry name" value="Ribonuc_red_lgC"/>
    <property type="match status" value="1"/>
</dbReference>
<evidence type="ECO:0000256" key="5">
    <source>
        <dbReference type="ARBA" id="ARBA00022628"/>
    </source>
</evidence>
<dbReference type="Gene3D" id="3.20.70.20">
    <property type="match status" value="1"/>
</dbReference>
<evidence type="ECO:0000256" key="2">
    <source>
        <dbReference type="ARBA" id="ARBA00007405"/>
    </source>
</evidence>
<dbReference type="PRINTS" id="PR01183">
    <property type="entry name" value="RIBORDTASEM1"/>
</dbReference>
<feature type="domain" description="TSCPD" evidence="17">
    <location>
        <begin position="811"/>
        <end position="911"/>
    </location>
</feature>
<accession>A0A1U7CTJ3</accession>
<keyword evidence="7 13" id="KW-0547">Nucleotide-binding</keyword>
<dbReference type="AlphaFoldDB" id="A0A1U7CTJ3"/>
<evidence type="ECO:0000256" key="9">
    <source>
        <dbReference type="ARBA" id="ARBA00023157"/>
    </source>
</evidence>
<dbReference type="GO" id="GO:0031419">
    <property type="term" value="F:cobalamin binding"/>
    <property type="evidence" value="ECO:0007669"/>
    <property type="project" value="UniProtKB-KW"/>
</dbReference>
<dbReference type="PANTHER" id="PTHR43371:SF1">
    <property type="entry name" value="RIBONUCLEOSIDE-DIPHOSPHATE REDUCTASE"/>
    <property type="match status" value="1"/>
</dbReference>
<keyword evidence="19" id="KW-1185">Reference proteome</keyword>
<evidence type="ECO:0000256" key="12">
    <source>
        <dbReference type="ARBA" id="ARBA00047754"/>
    </source>
</evidence>
<dbReference type="KEGG" id="pbor:BSF38_03808"/>
<evidence type="ECO:0000256" key="3">
    <source>
        <dbReference type="ARBA" id="ARBA00012274"/>
    </source>
</evidence>
<evidence type="ECO:0000259" key="17">
    <source>
        <dbReference type="Pfam" id="PF12637"/>
    </source>
</evidence>
<sequence length="1022" mass="110515">MSRAGERTGTSSTEQAEGHAAKTKDQAKKRSGMQVPRVFSAEGVNPFDQVEWDFRAAEIKDERGRAIFQQLDCEIPKAWSQLATNVVASKYFYGDVSAGNGSPRDGKREFSVRQLVGRVTRTIADWGREDGYFATVEDSERFHDELSSLCLNQYGAFNSPVWFNVGLYHSYGINGPANNWRWDEDARAIVAATGAYQTPQASACFIQSVSDDMEGIMKLAHSEAMLFKFGSGTGTDLSTLRSSREKLAGGGKPSGPVSFMKVFDAVASVVKSGGKTRRAAKMQTLKVWHPDILEFIECKIKEEGKAQALIREGYEANFNGEAYSTVLFQNANLSVRCTDDFLEAAEKGGDWTTRAVLTGRPMETYKAGMLLDRIAEGTWLCGDPGVQYEDTIQHWHTCPNTAPINSSNPCSEYMFVDDSACNLASLNLAKFVAEDGSFDIEKFRAAVRIFITAQEILVDHASYPTEKIALNSHRFRPLGLGYANLGSLLMSMGLAYDSDAGRALAASITAVMHGQSYLSSAEHAGQVGAFDGFALNREPMLRVMEMHRDAARAIDKDAPANILAAAHAVWDECLEIGRKNGYRNSQVTVLAPTGTIAFMMDCDTTGIEPDIALVKYKLLAGGGMLKIVNRTVPAALAKLGYDEPEIRGVLDFVDKHDTIEGAPGLKDEHLSVFDCAFAPPQGGRSIHYRGHLKMMAAVQPFLSGAISKTCNLPSEATVADVRNTYLEGWKLGLKALAIYRDGSKGSQPVSTSSESSGDKSKAAADAAAAAAAPAPEPVAVVPVVEDVRPTAPSTASASSVVRPHRERLPHTRRSMTHKFDIQGHEGYINVGFYPDGRPGELFITMAKEGSTIGGLMDVLGTSISIGLQYGVPLEVFVNKFAHSRFEPAGFTKNPDIPIAKSIADYIFRWLGMEFIEGYREANAPNRGVPDEPPASAPVLKVNGQRTATIADLEHAEAVMGTAPSAKIQPVAPVAAETSVSVQDRQFAHFQSDAPACDNCGALTVRCGTCYRCFNCGNSMGCS</sequence>
<dbReference type="InterPro" id="IPR013344">
    <property type="entry name" value="RNR_NrdJ/NrdZ"/>
</dbReference>
<keyword evidence="9" id="KW-1015">Disulfide bond</keyword>
<evidence type="ECO:0000256" key="6">
    <source>
        <dbReference type="ARBA" id="ARBA00022634"/>
    </source>
</evidence>